<sequence>MNEALRAELIRMKDYDLEVRQRLLDEGKLGGFYVPEMEAVHRQNSARLREIIAEHGWPHEEIAGEDGAKAAWLIAQHAIGEPDFQRQSLQYLQRYAAEGKLPAWQAAYIEDRIAIQEGRPQRYGTQWIDDIRDGLTRPLPLEDPERVNELRASVGLGPLHPIPPPGPDLPEEMQKQEQANRDAWEAWFVRVGWRKG</sequence>
<dbReference type="EMBL" id="CP060394">
    <property type="protein sequence ID" value="QNI33829.1"/>
    <property type="molecule type" value="Genomic_DNA"/>
</dbReference>
<dbReference type="Proteomes" id="UP000515312">
    <property type="component" value="Chromosome"/>
</dbReference>
<dbReference type="Pfam" id="PF20329">
    <property type="entry name" value="DUF6624"/>
    <property type="match status" value="1"/>
</dbReference>
<evidence type="ECO:0000313" key="2">
    <source>
        <dbReference type="EMBL" id="QNI33829.1"/>
    </source>
</evidence>
<proteinExistence type="predicted"/>
<evidence type="ECO:0000256" key="1">
    <source>
        <dbReference type="SAM" id="MobiDB-lite"/>
    </source>
</evidence>
<reference evidence="2 3" key="1">
    <citation type="submission" date="2020-08" db="EMBL/GenBank/DDBJ databases">
        <title>Edaphobacter telluris sp. nov. and Acidobacterium dinghuensis sp. nov., two acidobacteria isolated from forest soil.</title>
        <authorList>
            <person name="Fu J."/>
            <person name="Qiu L."/>
        </authorList>
    </citation>
    <scope>NUCLEOTIDE SEQUENCE [LARGE SCALE GENOMIC DNA]</scope>
    <source>
        <strain evidence="2">4Y35</strain>
    </source>
</reference>
<organism evidence="2 3">
    <name type="scientific">Alloacidobacterium dinghuense</name>
    <dbReference type="NCBI Taxonomy" id="2763107"/>
    <lineage>
        <taxon>Bacteria</taxon>
        <taxon>Pseudomonadati</taxon>
        <taxon>Acidobacteriota</taxon>
        <taxon>Terriglobia</taxon>
        <taxon>Terriglobales</taxon>
        <taxon>Acidobacteriaceae</taxon>
        <taxon>Alloacidobacterium</taxon>
    </lineage>
</organism>
<dbReference type="AlphaFoldDB" id="A0A7G8BMQ9"/>
<gene>
    <name evidence="2" type="ORF">H7849_07910</name>
</gene>
<keyword evidence="3" id="KW-1185">Reference proteome</keyword>
<dbReference type="KEGG" id="adin:H7849_07910"/>
<dbReference type="RefSeq" id="WP_186745506.1">
    <property type="nucleotide sequence ID" value="NZ_CP060394.1"/>
</dbReference>
<evidence type="ECO:0000313" key="3">
    <source>
        <dbReference type="Proteomes" id="UP000515312"/>
    </source>
</evidence>
<accession>A0A7G8BMQ9</accession>
<protein>
    <submittedName>
        <fullName evidence="2">Uncharacterized protein</fullName>
    </submittedName>
</protein>
<feature type="region of interest" description="Disordered" evidence="1">
    <location>
        <begin position="155"/>
        <end position="177"/>
    </location>
</feature>
<dbReference type="InterPro" id="IPR046732">
    <property type="entry name" value="DUF6624"/>
</dbReference>
<name>A0A7G8BMQ9_9BACT</name>